<comment type="caution">
    <text evidence="9">The sequence shown here is derived from an EMBL/GenBank/DDBJ whole genome shotgun (WGS) entry which is preliminary data.</text>
</comment>
<keyword evidence="4 8" id="KW-0812">Transmembrane</keyword>
<evidence type="ECO:0008006" key="11">
    <source>
        <dbReference type="Google" id="ProtNLM"/>
    </source>
</evidence>
<evidence type="ECO:0000256" key="6">
    <source>
        <dbReference type="ARBA" id="ARBA00023136"/>
    </source>
</evidence>
<dbReference type="EMBL" id="JACMRX010000003">
    <property type="protein sequence ID" value="KAF7993639.1"/>
    <property type="molecule type" value="Genomic_DNA"/>
</dbReference>
<comment type="subcellular location">
    <subcellularLocation>
        <location evidence="1">Cell membrane</location>
        <topology evidence="1">Multi-pass membrane protein</topology>
    </subcellularLocation>
</comment>
<evidence type="ECO:0000256" key="7">
    <source>
        <dbReference type="ARBA" id="ARBA00023170"/>
    </source>
</evidence>
<keyword evidence="7" id="KW-0675">Receptor</keyword>
<evidence type="ECO:0000256" key="4">
    <source>
        <dbReference type="ARBA" id="ARBA00022692"/>
    </source>
</evidence>
<dbReference type="GO" id="GO:0005886">
    <property type="term" value="C:plasma membrane"/>
    <property type="evidence" value="ECO:0007669"/>
    <property type="project" value="UniProtKB-SubCell"/>
</dbReference>
<dbReference type="Pfam" id="PF06151">
    <property type="entry name" value="Trehalose_recp"/>
    <property type="match status" value="1"/>
</dbReference>
<dbReference type="PANTHER" id="PTHR21421">
    <property type="entry name" value="GUSTATORY RECEPTOR"/>
    <property type="match status" value="1"/>
</dbReference>
<name>A0A834XYS0_APHGI</name>
<evidence type="ECO:0000256" key="3">
    <source>
        <dbReference type="ARBA" id="ARBA00022475"/>
    </source>
</evidence>
<sequence length="103" mass="12298">MRKHIEESNQYHLMIMVKTLSELRTKYKIFAGIICSIIRTMVTFTWNFCDLLIIMVSIGLAERYKQLNEIVSYKISCNSTERINWRKIKEKYAIMNELVKEAE</sequence>
<dbReference type="PANTHER" id="PTHR21421:SF29">
    <property type="entry name" value="GUSTATORY RECEPTOR 5A FOR TREHALOSE-RELATED"/>
    <property type="match status" value="1"/>
</dbReference>
<accession>A0A834XYS0</accession>
<dbReference type="OrthoDB" id="5800391at2759"/>
<gene>
    <name evidence="9" type="ORF">HCN44_010234</name>
</gene>
<protein>
    <recommendedName>
        <fullName evidence="11">Gustatory receptor</fullName>
    </recommendedName>
</protein>
<proteinExistence type="inferred from homology"/>
<keyword evidence="10" id="KW-1185">Reference proteome</keyword>
<dbReference type="GO" id="GO:0050916">
    <property type="term" value="P:sensory perception of sweet taste"/>
    <property type="evidence" value="ECO:0007669"/>
    <property type="project" value="UniProtKB-ARBA"/>
</dbReference>
<comment type="similarity">
    <text evidence="2">Belongs to the insect chemoreceptor superfamily. Gustatory receptor (GR) family. Gr5a subfamily.</text>
</comment>
<evidence type="ECO:0000256" key="1">
    <source>
        <dbReference type="ARBA" id="ARBA00004651"/>
    </source>
</evidence>
<evidence type="ECO:0000256" key="5">
    <source>
        <dbReference type="ARBA" id="ARBA00022989"/>
    </source>
</evidence>
<evidence type="ECO:0000313" key="9">
    <source>
        <dbReference type="EMBL" id="KAF7993639.1"/>
    </source>
</evidence>
<evidence type="ECO:0000313" key="10">
    <source>
        <dbReference type="Proteomes" id="UP000639338"/>
    </source>
</evidence>
<feature type="transmembrane region" description="Helical" evidence="8">
    <location>
        <begin position="29"/>
        <end position="56"/>
    </location>
</feature>
<dbReference type="AlphaFoldDB" id="A0A834XYS0"/>
<evidence type="ECO:0000256" key="8">
    <source>
        <dbReference type="SAM" id="Phobius"/>
    </source>
</evidence>
<reference evidence="9 10" key="1">
    <citation type="submission" date="2020-08" db="EMBL/GenBank/DDBJ databases">
        <title>Aphidius gifuensis genome sequencing and assembly.</title>
        <authorList>
            <person name="Du Z."/>
        </authorList>
    </citation>
    <scope>NUCLEOTIDE SEQUENCE [LARGE SCALE GENOMIC DNA]</scope>
    <source>
        <strain evidence="9">YNYX2018</strain>
        <tissue evidence="9">Adults</tissue>
    </source>
</reference>
<dbReference type="Proteomes" id="UP000639338">
    <property type="component" value="Unassembled WGS sequence"/>
</dbReference>
<keyword evidence="3" id="KW-1003">Cell membrane</keyword>
<dbReference type="InterPro" id="IPR009318">
    <property type="entry name" value="Gustatory_rcpt"/>
</dbReference>
<keyword evidence="5 8" id="KW-1133">Transmembrane helix</keyword>
<keyword evidence="6 8" id="KW-0472">Membrane</keyword>
<evidence type="ECO:0000256" key="2">
    <source>
        <dbReference type="ARBA" id="ARBA00005327"/>
    </source>
</evidence>
<dbReference type="GO" id="GO:0008527">
    <property type="term" value="F:taste receptor activity"/>
    <property type="evidence" value="ECO:0007669"/>
    <property type="project" value="InterPro"/>
</dbReference>
<organism evidence="9 10">
    <name type="scientific">Aphidius gifuensis</name>
    <name type="common">Parasitoid wasp</name>
    <dbReference type="NCBI Taxonomy" id="684658"/>
    <lineage>
        <taxon>Eukaryota</taxon>
        <taxon>Metazoa</taxon>
        <taxon>Ecdysozoa</taxon>
        <taxon>Arthropoda</taxon>
        <taxon>Hexapoda</taxon>
        <taxon>Insecta</taxon>
        <taxon>Pterygota</taxon>
        <taxon>Neoptera</taxon>
        <taxon>Endopterygota</taxon>
        <taxon>Hymenoptera</taxon>
        <taxon>Apocrita</taxon>
        <taxon>Ichneumonoidea</taxon>
        <taxon>Braconidae</taxon>
        <taxon>Aphidiinae</taxon>
        <taxon>Aphidius</taxon>
    </lineage>
</organism>